<gene>
    <name evidence="4" type="ORF">GOQ30_08675</name>
</gene>
<evidence type="ECO:0000313" key="5">
    <source>
        <dbReference type="Proteomes" id="UP000431264"/>
    </source>
</evidence>
<organism evidence="4 5">
    <name type="scientific">Flavobacterium profundi</name>
    <dbReference type="NCBI Taxonomy" id="1774945"/>
    <lineage>
        <taxon>Bacteria</taxon>
        <taxon>Pseudomonadati</taxon>
        <taxon>Bacteroidota</taxon>
        <taxon>Flavobacteriia</taxon>
        <taxon>Flavobacteriales</taxon>
        <taxon>Flavobacteriaceae</taxon>
        <taxon>Flavobacterium</taxon>
    </lineage>
</organism>
<feature type="domain" description="DUF4140" evidence="3">
    <location>
        <begin position="38"/>
        <end position="136"/>
    </location>
</feature>
<feature type="domain" description="DUF4139" evidence="2">
    <location>
        <begin position="223"/>
        <end position="615"/>
    </location>
</feature>
<dbReference type="Pfam" id="PF13715">
    <property type="entry name" value="CarbopepD_reg_2"/>
    <property type="match status" value="1"/>
</dbReference>
<accession>A0A6I4ILI9</accession>
<reference evidence="5" key="1">
    <citation type="submission" date="2019-05" db="EMBL/GenBank/DDBJ databases">
        <title>Flavobacterium profundi sp. nov., isolated from a deep-sea seamount.</title>
        <authorList>
            <person name="Zhang D.-C."/>
        </authorList>
    </citation>
    <scope>NUCLEOTIDE SEQUENCE [LARGE SCALE GENOMIC DNA]</scope>
    <source>
        <strain evidence="5">TP390</strain>
    </source>
</reference>
<dbReference type="AlphaFoldDB" id="A0A6I4ILI9"/>
<protein>
    <submittedName>
        <fullName evidence="4">Mucoidy inhibitor MuiA family protein</fullName>
    </submittedName>
</protein>
<dbReference type="NCBIfam" id="TIGR02231">
    <property type="entry name" value="mucoidy inhibitor MuiA family protein"/>
    <property type="match status" value="2"/>
</dbReference>
<dbReference type="OrthoDB" id="634585at2"/>
<dbReference type="InterPro" id="IPR037291">
    <property type="entry name" value="DUF4139"/>
</dbReference>
<dbReference type="InterPro" id="IPR008969">
    <property type="entry name" value="CarboxyPept-like_regulatory"/>
</dbReference>
<dbReference type="Pfam" id="PF13598">
    <property type="entry name" value="DUF4139"/>
    <property type="match status" value="1"/>
</dbReference>
<keyword evidence="1" id="KW-0732">Signal</keyword>
<evidence type="ECO:0000259" key="2">
    <source>
        <dbReference type="Pfam" id="PF13598"/>
    </source>
</evidence>
<dbReference type="RefSeq" id="WP_140997612.1">
    <property type="nucleotide sequence ID" value="NZ_VDCZ01000005.1"/>
</dbReference>
<dbReference type="SUPFAM" id="SSF49464">
    <property type="entry name" value="Carboxypeptidase regulatory domain-like"/>
    <property type="match status" value="1"/>
</dbReference>
<evidence type="ECO:0000313" key="4">
    <source>
        <dbReference type="EMBL" id="MVO09232.1"/>
    </source>
</evidence>
<dbReference type="EMBL" id="WQLW01000005">
    <property type="protein sequence ID" value="MVO09232.1"/>
    <property type="molecule type" value="Genomic_DNA"/>
</dbReference>
<comment type="caution">
    <text evidence="4">The sequence shown here is derived from an EMBL/GenBank/DDBJ whole genome shotgun (WGS) entry which is preliminary data.</text>
</comment>
<evidence type="ECO:0000259" key="3">
    <source>
        <dbReference type="Pfam" id="PF13600"/>
    </source>
</evidence>
<proteinExistence type="predicted"/>
<dbReference type="Gene3D" id="2.60.40.1120">
    <property type="entry name" value="Carboxypeptidase-like, regulatory domain"/>
    <property type="match status" value="1"/>
</dbReference>
<sequence>MMNNQSKKKYVLVCFLLATMAMFSQTKTKKVNSKIEKVIVFSQGAQVSRTANATFDSGKTELVFQGISPKIDKQSLQVKGKGRFTILSVIHQNNFLNTQQHRAEISKLESEKREWELKKTTETNILSILKNEEGILSKNQVVGGTNSGLKTTDLREAVEFHRQRLIDLVKQKTEIEQKIMGIDTTLVKLDKQLKALNQSDENATSDIVVTVSATNAVANASFDIDYYVLDAGWYSNYDLRVEDVNSPINLLLKANIFQSSGEDWKDVNMSISSGNPTESGVAPTITPWYLGLNQRRIQSTVQTFGQLVGNTISGTVSDYIGPLAGANVVVRGTSIGTTTDFNGNYTLKVPSVNSELVFTYVGMEEKIVPANSNVVNVVLEQSKVALEEVVVMGYSSRKSRKKYKEEEDYSIPMETTVAYQPTTISYEIKDPYTVLSDGKVYTAEIKTFNLPAKYQYLSIPKLDASAYLTAKITDWQDLNLFDGELNLFFEGAYLGKSLLDLQNASDTLEVSLGKDKGISIARKQLKEFKAKQFLSSYKTESRAFEISIKNNKPYPIEIVVMDQLPISNTKEITVQEEEYKEGTLAEETKIITWKVAIPSKNEKKLTIKYKVKSPKNASLILD</sequence>
<feature type="chain" id="PRO_5026124119" evidence="1">
    <location>
        <begin position="27"/>
        <end position="622"/>
    </location>
</feature>
<dbReference type="Proteomes" id="UP000431264">
    <property type="component" value="Unassembled WGS sequence"/>
</dbReference>
<feature type="signal peptide" evidence="1">
    <location>
        <begin position="1"/>
        <end position="26"/>
    </location>
</feature>
<dbReference type="InterPro" id="IPR025554">
    <property type="entry name" value="DUF4140"/>
</dbReference>
<dbReference type="PANTHER" id="PTHR31005">
    <property type="entry name" value="DUF4139 DOMAIN-CONTAINING PROTEIN"/>
    <property type="match status" value="1"/>
</dbReference>
<dbReference type="Pfam" id="PF13600">
    <property type="entry name" value="DUF4140"/>
    <property type="match status" value="1"/>
</dbReference>
<keyword evidence="5" id="KW-1185">Reference proteome</keyword>
<evidence type="ECO:0000256" key="1">
    <source>
        <dbReference type="SAM" id="SignalP"/>
    </source>
</evidence>
<name>A0A6I4ILI9_9FLAO</name>
<dbReference type="PANTHER" id="PTHR31005:SF8">
    <property type="entry name" value="DUF4139 DOMAIN-CONTAINING PROTEIN"/>
    <property type="match status" value="1"/>
</dbReference>
<dbReference type="InterPro" id="IPR011935">
    <property type="entry name" value="CHP02231"/>
</dbReference>